<reference evidence="1 2" key="1">
    <citation type="submission" date="2023-03" db="EMBL/GenBank/DDBJ databases">
        <title>High recombination rates correlate with genetic variation in Cardiocondyla obscurior ants.</title>
        <authorList>
            <person name="Errbii M."/>
        </authorList>
    </citation>
    <scope>NUCLEOTIDE SEQUENCE [LARGE SCALE GENOMIC DNA]</scope>
    <source>
        <strain evidence="1">Alpha-2009</strain>
        <tissue evidence="1">Whole body</tissue>
    </source>
</reference>
<comment type="caution">
    <text evidence="1">The sequence shown here is derived from an EMBL/GenBank/DDBJ whole genome shotgun (WGS) entry which is preliminary data.</text>
</comment>
<dbReference type="Proteomes" id="UP001430953">
    <property type="component" value="Unassembled WGS sequence"/>
</dbReference>
<dbReference type="AlphaFoldDB" id="A0AAW2EHC6"/>
<accession>A0AAW2EHC6</accession>
<organism evidence="1 2">
    <name type="scientific">Cardiocondyla obscurior</name>
    <dbReference type="NCBI Taxonomy" id="286306"/>
    <lineage>
        <taxon>Eukaryota</taxon>
        <taxon>Metazoa</taxon>
        <taxon>Ecdysozoa</taxon>
        <taxon>Arthropoda</taxon>
        <taxon>Hexapoda</taxon>
        <taxon>Insecta</taxon>
        <taxon>Pterygota</taxon>
        <taxon>Neoptera</taxon>
        <taxon>Endopterygota</taxon>
        <taxon>Hymenoptera</taxon>
        <taxon>Apocrita</taxon>
        <taxon>Aculeata</taxon>
        <taxon>Formicoidea</taxon>
        <taxon>Formicidae</taxon>
        <taxon>Myrmicinae</taxon>
        <taxon>Cardiocondyla</taxon>
    </lineage>
</organism>
<proteinExistence type="predicted"/>
<evidence type="ECO:0000313" key="2">
    <source>
        <dbReference type="Proteomes" id="UP001430953"/>
    </source>
</evidence>
<name>A0AAW2EHC6_9HYME</name>
<protein>
    <submittedName>
        <fullName evidence="1">Uncharacterized protein</fullName>
    </submittedName>
</protein>
<sequence length="87" mass="10037">MLPLILPYDVTYSLGYMDHRVGVRSLLLLKDTESETEKRFNLSHLSVLRKSRKPIGLVIKFIKRAQTTSATCKAHLLLSSYLRGKYR</sequence>
<dbReference type="EMBL" id="JADYXP020000022">
    <property type="protein sequence ID" value="KAL0102587.1"/>
    <property type="molecule type" value="Genomic_DNA"/>
</dbReference>
<evidence type="ECO:0000313" key="1">
    <source>
        <dbReference type="EMBL" id="KAL0102587.1"/>
    </source>
</evidence>
<gene>
    <name evidence="1" type="ORF">PUN28_018115</name>
</gene>
<keyword evidence="2" id="KW-1185">Reference proteome</keyword>